<gene>
    <name evidence="1" type="ORF">HaLaN_24232</name>
</gene>
<accession>A0A699ZTW6</accession>
<evidence type="ECO:0000313" key="1">
    <source>
        <dbReference type="EMBL" id="GFH26133.1"/>
    </source>
</evidence>
<keyword evidence="2" id="KW-1185">Reference proteome</keyword>
<organism evidence="1 2">
    <name type="scientific">Haematococcus lacustris</name>
    <name type="common">Green alga</name>
    <name type="synonym">Haematococcus pluvialis</name>
    <dbReference type="NCBI Taxonomy" id="44745"/>
    <lineage>
        <taxon>Eukaryota</taxon>
        <taxon>Viridiplantae</taxon>
        <taxon>Chlorophyta</taxon>
        <taxon>core chlorophytes</taxon>
        <taxon>Chlorophyceae</taxon>
        <taxon>CS clade</taxon>
        <taxon>Chlamydomonadales</taxon>
        <taxon>Haematococcaceae</taxon>
        <taxon>Haematococcus</taxon>
    </lineage>
</organism>
<protein>
    <submittedName>
        <fullName evidence="1">Uncharacterized protein</fullName>
    </submittedName>
</protein>
<dbReference type="AlphaFoldDB" id="A0A699ZTW6"/>
<comment type="caution">
    <text evidence="1">The sequence shown here is derived from an EMBL/GenBank/DDBJ whole genome shotgun (WGS) entry which is preliminary data.</text>
</comment>
<name>A0A699ZTW6_HAELA</name>
<reference evidence="1 2" key="1">
    <citation type="submission" date="2020-02" db="EMBL/GenBank/DDBJ databases">
        <title>Draft genome sequence of Haematococcus lacustris strain NIES-144.</title>
        <authorList>
            <person name="Morimoto D."/>
            <person name="Nakagawa S."/>
            <person name="Yoshida T."/>
            <person name="Sawayama S."/>
        </authorList>
    </citation>
    <scope>NUCLEOTIDE SEQUENCE [LARGE SCALE GENOMIC DNA]</scope>
    <source>
        <strain evidence="1 2">NIES-144</strain>
    </source>
</reference>
<evidence type="ECO:0000313" key="2">
    <source>
        <dbReference type="Proteomes" id="UP000485058"/>
    </source>
</evidence>
<dbReference type="EMBL" id="BLLF01003033">
    <property type="protein sequence ID" value="GFH26133.1"/>
    <property type="molecule type" value="Genomic_DNA"/>
</dbReference>
<feature type="non-terminal residue" evidence="1">
    <location>
        <position position="27"/>
    </location>
</feature>
<dbReference type="Proteomes" id="UP000485058">
    <property type="component" value="Unassembled WGS sequence"/>
</dbReference>
<proteinExistence type="predicted"/>
<sequence>MVRVGPGSGPVGEELTLVSSESLLRCA</sequence>